<dbReference type="Proteomes" id="UP001168821">
    <property type="component" value="Unassembled WGS sequence"/>
</dbReference>
<sequence>MIPKRLNETSCLERNEKNHSHEYCLLVLALPSFRISTKTLPENLFSLRKTSQPSLLFHSPSYYLFVYVLAFPSSRIFTKMLQENLSLSLQSRYFRIFFHAGWEYQCIGLAVQRCR</sequence>
<evidence type="ECO:0000313" key="2">
    <source>
        <dbReference type="Proteomes" id="UP001168821"/>
    </source>
</evidence>
<accession>A0AA38IYM8</accession>
<protein>
    <submittedName>
        <fullName evidence="1">Uncharacterized protein</fullName>
    </submittedName>
</protein>
<keyword evidence="2" id="KW-1185">Reference proteome</keyword>
<proteinExistence type="predicted"/>
<gene>
    <name evidence="1" type="ORF">Zmor_001112</name>
</gene>
<name>A0AA38IYM8_9CUCU</name>
<organism evidence="1 2">
    <name type="scientific">Zophobas morio</name>
    <dbReference type="NCBI Taxonomy" id="2755281"/>
    <lineage>
        <taxon>Eukaryota</taxon>
        <taxon>Metazoa</taxon>
        <taxon>Ecdysozoa</taxon>
        <taxon>Arthropoda</taxon>
        <taxon>Hexapoda</taxon>
        <taxon>Insecta</taxon>
        <taxon>Pterygota</taxon>
        <taxon>Neoptera</taxon>
        <taxon>Endopterygota</taxon>
        <taxon>Coleoptera</taxon>
        <taxon>Polyphaga</taxon>
        <taxon>Cucujiformia</taxon>
        <taxon>Tenebrionidae</taxon>
        <taxon>Zophobas</taxon>
    </lineage>
</organism>
<comment type="caution">
    <text evidence="1">The sequence shown here is derived from an EMBL/GenBank/DDBJ whole genome shotgun (WGS) entry which is preliminary data.</text>
</comment>
<reference evidence="1" key="1">
    <citation type="journal article" date="2023" name="G3 (Bethesda)">
        <title>Whole genome assemblies of Zophobas morio and Tenebrio molitor.</title>
        <authorList>
            <person name="Kaur S."/>
            <person name="Stinson S.A."/>
            <person name="diCenzo G.C."/>
        </authorList>
    </citation>
    <scope>NUCLEOTIDE SEQUENCE</scope>
    <source>
        <strain evidence="1">QUZm001</strain>
    </source>
</reference>
<dbReference type="EMBL" id="JALNTZ010000001">
    <property type="protein sequence ID" value="KAJ3665623.1"/>
    <property type="molecule type" value="Genomic_DNA"/>
</dbReference>
<dbReference type="AlphaFoldDB" id="A0AA38IYM8"/>
<evidence type="ECO:0000313" key="1">
    <source>
        <dbReference type="EMBL" id="KAJ3665623.1"/>
    </source>
</evidence>